<sequence>MKRLMMMAVCCLVATACSGQTWNEWFRQKNTQKKYLAQQILALKAYSEVIQKGYGIAREGLNVIGSITDGEFRLHDLFFNSLRNVSPVVGRYGRIADIIGLQLTTVRKASRQIAEIRRDKKFRRAEIDYLGRVFAKLLEDCSVTVDELIEVTTSGELELSDDARLKRIDVLYERTCQQHAFCEVFGQEAMVLAILRARELGVGDDMAGWYGEGVERLK</sequence>
<accession>A0ABY6IXN6</accession>
<evidence type="ECO:0000313" key="3">
    <source>
        <dbReference type="Proteomes" id="UP001162741"/>
    </source>
</evidence>
<protein>
    <recommendedName>
        <fullName evidence="4">Lipoprotein</fullName>
    </recommendedName>
</protein>
<name>A0ABY6IXN6_9BACT</name>
<evidence type="ECO:0008006" key="4">
    <source>
        <dbReference type="Google" id="ProtNLM"/>
    </source>
</evidence>
<gene>
    <name evidence="2" type="ORF">MKQ68_18870</name>
</gene>
<evidence type="ECO:0000313" key="2">
    <source>
        <dbReference type="EMBL" id="UYQ92153.1"/>
    </source>
</evidence>
<dbReference type="Proteomes" id="UP001162741">
    <property type="component" value="Chromosome"/>
</dbReference>
<dbReference type="EMBL" id="CP107006">
    <property type="protein sequence ID" value="UYQ92153.1"/>
    <property type="molecule type" value="Genomic_DNA"/>
</dbReference>
<feature type="chain" id="PRO_5047273126" description="Lipoprotein" evidence="1">
    <location>
        <begin position="20"/>
        <end position="218"/>
    </location>
</feature>
<keyword evidence="1" id="KW-0732">Signal</keyword>
<reference evidence="2" key="1">
    <citation type="submission" date="2022-10" db="EMBL/GenBank/DDBJ databases">
        <title>Chitinophaga sp. nov., isolated from soil.</title>
        <authorList>
            <person name="Jeon C.O."/>
        </authorList>
    </citation>
    <scope>NUCLEOTIDE SEQUENCE</scope>
    <source>
        <strain evidence="2">R8</strain>
    </source>
</reference>
<dbReference type="RefSeq" id="WP_264280464.1">
    <property type="nucleotide sequence ID" value="NZ_CP107006.1"/>
</dbReference>
<proteinExistence type="predicted"/>
<dbReference type="PROSITE" id="PS51257">
    <property type="entry name" value="PROKAR_LIPOPROTEIN"/>
    <property type="match status" value="1"/>
</dbReference>
<feature type="signal peptide" evidence="1">
    <location>
        <begin position="1"/>
        <end position="19"/>
    </location>
</feature>
<keyword evidence="3" id="KW-1185">Reference proteome</keyword>
<organism evidence="2 3">
    <name type="scientific">Chitinophaga horti</name>
    <dbReference type="NCBI Taxonomy" id="2920382"/>
    <lineage>
        <taxon>Bacteria</taxon>
        <taxon>Pseudomonadati</taxon>
        <taxon>Bacteroidota</taxon>
        <taxon>Chitinophagia</taxon>
        <taxon>Chitinophagales</taxon>
        <taxon>Chitinophagaceae</taxon>
        <taxon>Chitinophaga</taxon>
    </lineage>
</organism>
<evidence type="ECO:0000256" key="1">
    <source>
        <dbReference type="SAM" id="SignalP"/>
    </source>
</evidence>